<gene>
    <name evidence="1" type="ORF">F931_00053</name>
</gene>
<evidence type="ECO:0000313" key="2">
    <source>
        <dbReference type="Proteomes" id="UP000014024"/>
    </source>
</evidence>
<proteinExistence type="predicted"/>
<dbReference type="RefSeq" id="WP_016140211.1">
    <property type="nucleotide sequence ID" value="NZ_KB976987.1"/>
</dbReference>
<protein>
    <recommendedName>
        <fullName evidence="3">Lipoprotein</fullName>
    </recommendedName>
</protein>
<evidence type="ECO:0008006" key="3">
    <source>
        <dbReference type="Google" id="ProtNLM"/>
    </source>
</evidence>
<accession>R8YPK1</accession>
<dbReference type="PATRIC" id="fig|1217691.3.peg.51"/>
<sequence>MANFQRLLLTFLDRVDFLAFSLYSSDKSVSISNCLKLIFLITTIHLTACASLSLESKYPSYEQKFTSKVLQEDNIIGVGETKSKNQQSSGALLIGEKFNYLLTEGGTDLLKIMQKLPNQDRVLLNKLPLELDVYNDNVFYGHIYFYHPVPVNQLSNTKKQELLKLGFLEESLQVKNQEKGIYLSRNIAIKGTVYEGTKQTSQLSLAGSIPIVLQEQRLTMQENKNNTLKKNLLSPLALGLDIITLPIQFGAEKLSKK</sequence>
<dbReference type="EMBL" id="APQM01000001">
    <property type="protein sequence ID" value="EOQ70996.1"/>
    <property type="molecule type" value="Genomic_DNA"/>
</dbReference>
<comment type="caution">
    <text evidence="1">The sequence shown here is derived from an EMBL/GenBank/DDBJ whole genome shotgun (WGS) entry which is preliminary data.</text>
</comment>
<dbReference type="AlphaFoldDB" id="R8YPK1"/>
<evidence type="ECO:0000313" key="1">
    <source>
        <dbReference type="EMBL" id="EOQ70996.1"/>
    </source>
</evidence>
<dbReference type="HOGENOM" id="CLU_1207697_0_0_6"/>
<organism evidence="1 2">
    <name type="scientific">Acinetobacter pittii ANC 4050</name>
    <dbReference type="NCBI Taxonomy" id="1217691"/>
    <lineage>
        <taxon>Bacteria</taxon>
        <taxon>Pseudomonadati</taxon>
        <taxon>Pseudomonadota</taxon>
        <taxon>Gammaproteobacteria</taxon>
        <taxon>Moraxellales</taxon>
        <taxon>Moraxellaceae</taxon>
        <taxon>Acinetobacter</taxon>
        <taxon>Acinetobacter calcoaceticus/baumannii complex</taxon>
    </lineage>
</organism>
<dbReference type="Proteomes" id="UP000014024">
    <property type="component" value="Unassembled WGS sequence"/>
</dbReference>
<name>R8YPK1_ACIPI</name>
<reference evidence="1 2" key="1">
    <citation type="submission" date="2013-02" db="EMBL/GenBank/DDBJ databases">
        <title>The Genome Sequence of Acinetobacter sp. ANC 4050.</title>
        <authorList>
            <consortium name="The Broad Institute Genome Sequencing Platform"/>
            <consortium name="The Broad Institute Genome Sequencing Center for Infectious Disease"/>
            <person name="Cerqueira G."/>
            <person name="Feldgarden M."/>
            <person name="Courvalin P."/>
            <person name="Perichon B."/>
            <person name="Grillot-Courvalin C."/>
            <person name="Clermont D."/>
            <person name="Rocha E."/>
            <person name="Yoon E.-J."/>
            <person name="Nemec A."/>
            <person name="Walker B."/>
            <person name="Young S.K."/>
            <person name="Zeng Q."/>
            <person name="Gargeya S."/>
            <person name="Fitzgerald M."/>
            <person name="Haas B."/>
            <person name="Abouelleil A."/>
            <person name="Alvarado L."/>
            <person name="Arachchi H.M."/>
            <person name="Berlin A.M."/>
            <person name="Chapman S.B."/>
            <person name="Dewar J."/>
            <person name="Goldberg J."/>
            <person name="Griggs A."/>
            <person name="Gujja S."/>
            <person name="Hansen M."/>
            <person name="Howarth C."/>
            <person name="Imamovic A."/>
            <person name="Larimer J."/>
            <person name="McCowan C."/>
            <person name="Murphy C."/>
            <person name="Neiman D."/>
            <person name="Pearson M."/>
            <person name="Priest M."/>
            <person name="Roberts A."/>
            <person name="Saif S."/>
            <person name="Shea T."/>
            <person name="Sisk P."/>
            <person name="Sykes S."/>
            <person name="Wortman J."/>
            <person name="Nusbaum C."/>
            <person name="Birren B."/>
        </authorList>
    </citation>
    <scope>NUCLEOTIDE SEQUENCE [LARGE SCALE GENOMIC DNA]</scope>
    <source>
        <strain evidence="1 2">ANC 4050</strain>
    </source>
</reference>